<feature type="transmembrane region" description="Helical" evidence="1">
    <location>
        <begin position="96"/>
        <end position="114"/>
    </location>
</feature>
<feature type="transmembrane region" description="Helical" evidence="1">
    <location>
        <begin position="64"/>
        <end position="84"/>
    </location>
</feature>
<feature type="transmembrane region" description="Helical" evidence="1">
    <location>
        <begin position="20"/>
        <end position="44"/>
    </location>
</feature>
<comment type="caution">
    <text evidence="2">The sequence shown here is derived from an EMBL/GenBank/DDBJ whole genome shotgun (WGS) entry which is preliminary data.</text>
</comment>
<evidence type="ECO:0000256" key="1">
    <source>
        <dbReference type="SAM" id="Phobius"/>
    </source>
</evidence>
<keyword evidence="1" id="KW-0812">Transmembrane</keyword>
<proteinExistence type="predicted"/>
<dbReference type="EMBL" id="JAARRL010000014">
    <property type="protein sequence ID" value="MBC1500890.1"/>
    <property type="molecule type" value="Genomic_DNA"/>
</dbReference>
<dbReference type="AlphaFoldDB" id="A0A841Z6L0"/>
<accession>A0A841Z6L0</accession>
<sequence>MENQLDEKAVLRAQLTNPRWMTLTLAVICTLFALFTLLGVLVLFRLSSEGIKPEALHALLIAKILASIFCILYAIFALLLFNNFSKLRKGIVVPKMLYFALSVFVILSAANSIFRGQLGGVFLPLIILLFAIKIILDLGKLK</sequence>
<dbReference type="RefSeq" id="WP_185426087.1">
    <property type="nucleotide sequence ID" value="NZ_JAARRL010000014.1"/>
</dbReference>
<reference evidence="2 3" key="1">
    <citation type="submission" date="2020-03" db="EMBL/GenBank/DDBJ databases">
        <title>Soil Listeria distribution.</title>
        <authorList>
            <person name="Liao J."/>
            <person name="Wiedmann M."/>
        </authorList>
    </citation>
    <scope>NUCLEOTIDE SEQUENCE [LARGE SCALE GENOMIC DNA]</scope>
    <source>
        <strain evidence="2 3">FSL L7-1523</strain>
    </source>
</reference>
<gene>
    <name evidence="2" type="ORF">HB943_09750</name>
</gene>
<keyword evidence="1" id="KW-1133">Transmembrane helix</keyword>
<dbReference type="Proteomes" id="UP000564536">
    <property type="component" value="Unassembled WGS sequence"/>
</dbReference>
<evidence type="ECO:0000313" key="2">
    <source>
        <dbReference type="EMBL" id="MBC1500890.1"/>
    </source>
</evidence>
<evidence type="ECO:0000313" key="3">
    <source>
        <dbReference type="Proteomes" id="UP000564536"/>
    </source>
</evidence>
<name>A0A841Z6L0_9LIST</name>
<organism evidence="2 3">
    <name type="scientific">Listeria weihenstephanensis</name>
    <dbReference type="NCBI Taxonomy" id="1006155"/>
    <lineage>
        <taxon>Bacteria</taxon>
        <taxon>Bacillati</taxon>
        <taxon>Bacillota</taxon>
        <taxon>Bacilli</taxon>
        <taxon>Bacillales</taxon>
        <taxon>Listeriaceae</taxon>
        <taxon>Listeria</taxon>
    </lineage>
</organism>
<protein>
    <submittedName>
        <fullName evidence="2">Uncharacterized protein</fullName>
    </submittedName>
</protein>
<keyword evidence="1" id="KW-0472">Membrane</keyword>
<feature type="transmembrane region" description="Helical" evidence="1">
    <location>
        <begin position="120"/>
        <end position="139"/>
    </location>
</feature>